<keyword evidence="3" id="KW-0347">Helicase</keyword>
<keyword evidence="4" id="KW-0067">ATP-binding</keyword>
<name>G0NRM0_CAEBE</name>
<dbReference type="GO" id="GO:0016787">
    <property type="term" value="F:hydrolase activity"/>
    <property type="evidence" value="ECO:0007669"/>
    <property type="project" value="UniProtKB-KW"/>
</dbReference>
<accession>G0NRM0</accession>
<dbReference type="eggNOG" id="KOG0947">
    <property type="taxonomic scope" value="Eukaryota"/>
</dbReference>
<dbReference type="SMART" id="SM00490">
    <property type="entry name" value="HELICc"/>
    <property type="match status" value="1"/>
</dbReference>
<dbReference type="AlphaFoldDB" id="G0NRM0"/>
<evidence type="ECO:0000256" key="5">
    <source>
        <dbReference type="ARBA" id="ARBA00047984"/>
    </source>
</evidence>
<dbReference type="EMBL" id="GL379933">
    <property type="protein sequence ID" value="EGT36305.1"/>
    <property type="molecule type" value="Genomic_DNA"/>
</dbReference>
<dbReference type="STRING" id="135651.G0NRM0"/>
<dbReference type="Proteomes" id="UP000008068">
    <property type="component" value="Unassembled WGS sequence"/>
</dbReference>
<keyword evidence="1" id="KW-0547">Nucleotide-binding</keyword>
<evidence type="ECO:0000256" key="4">
    <source>
        <dbReference type="ARBA" id="ARBA00022840"/>
    </source>
</evidence>
<dbReference type="PROSITE" id="PS51194">
    <property type="entry name" value="HELICASE_CTER"/>
    <property type="match status" value="1"/>
</dbReference>
<protein>
    <recommendedName>
        <fullName evidence="6">Helicase C-terminal domain-containing protein</fullName>
    </recommendedName>
</protein>
<dbReference type="CDD" id="cd18795">
    <property type="entry name" value="SF2_C_Ski2"/>
    <property type="match status" value="1"/>
</dbReference>
<dbReference type="Pfam" id="PF00271">
    <property type="entry name" value="Helicase_C"/>
    <property type="match status" value="1"/>
</dbReference>
<evidence type="ECO:0000313" key="8">
    <source>
        <dbReference type="Proteomes" id="UP000008068"/>
    </source>
</evidence>
<dbReference type="HOGENOM" id="CLU_002902_3_1_1"/>
<dbReference type="SUPFAM" id="SSF52540">
    <property type="entry name" value="P-loop containing nucleoside triphosphate hydrolases"/>
    <property type="match status" value="1"/>
</dbReference>
<evidence type="ECO:0000256" key="2">
    <source>
        <dbReference type="ARBA" id="ARBA00022801"/>
    </source>
</evidence>
<sequence length="722" mass="82460">MVVFVFSRKRCDDNAQMLSSMNLTTEVEKQHVRSFFAQCIQRLKGSDKELPQVLTMRELCLRGFAVHHSGILPILKEVVELLFQKGYVKILFATETFAMGVNMPARCVVFDSIMKHDGTEKRLLNPGEYTQMAGRAGRRGLDSTGTVVIICKDQSVPQPDILKNVICGQALRLESKFRVTYAMILNLLRVEQLKIEDMLQRSYVESDSLRESKDKRITLKDARQALGAMESIDCDTCSPNSQLRDFHDALFNFVCRREAIWPRLYEENVINKLVCSGRFIIVSNAAYQLQNECVLLVKELNNKTLQVLVPSKDADETSQKNSETAMFAKLPKAQMSWIAEENAMLSATKFGTRGSSQCPSNIRSFRLCEIPLTSVVAITKKVIKNIQSAEIFQEYNMSLIPRFRSIKIQMTKINHKYFFRDREVSENVKKLIQQISSSVSALRNKELETYSWKELGSFCQNLDLSLETDVMDSLENDLNIANGFPARHCTRFEEHFHILRERIKLERRIQGLEYELSTDALLLGEEYNNRLKVLEALNFVEKKMVSLKGRIACEIHHQELLITELILDYKFHQRSPAELAALLSTLTCQYNCGKELQFGSDTVFGQISESIKSVLTRLDAVAAKYKSQISDIGCEIRFDLMQVVYEWANGTPFYKIMEMTDCQEGLIVKCIQRLDEVCKDVSFSFRNAGRIVGDPALVEKMEEVSASIRRDIVFAASLYTTV</sequence>
<dbReference type="InParanoid" id="G0NRM0"/>
<keyword evidence="2" id="KW-0378">Hydrolase</keyword>
<feature type="domain" description="Helicase C-terminal" evidence="6">
    <location>
        <begin position="1"/>
        <end position="188"/>
    </location>
</feature>
<dbReference type="InterPro" id="IPR027417">
    <property type="entry name" value="P-loop_NTPase"/>
</dbReference>
<dbReference type="GO" id="GO:0055087">
    <property type="term" value="C:Ski complex"/>
    <property type="evidence" value="ECO:0007669"/>
    <property type="project" value="TreeGrafter"/>
</dbReference>
<proteinExistence type="predicted"/>
<dbReference type="InterPro" id="IPR050699">
    <property type="entry name" value="RNA-DNA_Helicase"/>
</dbReference>
<dbReference type="Pfam" id="PF08148">
    <property type="entry name" value="DSHCT"/>
    <property type="match status" value="1"/>
</dbReference>
<evidence type="ECO:0000259" key="6">
    <source>
        <dbReference type="PROSITE" id="PS51194"/>
    </source>
</evidence>
<dbReference type="InterPro" id="IPR001650">
    <property type="entry name" value="Helicase_C-like"/>
</dbReference>
<gene>
    <name evidence="7" type="ORF">CAEBREN_32112</name>
</gene>
<evidence type="ECO:0000313" key="7">
    <source>
        <dbReference type="EMBL" id="EGT36305.1"/>
    </source>
</evidence>
<evidence type="ECO:0000256" key="1">
    <source>
        <dbReference type="ARBA" id="ARBA00022741"/>
    </source>
</evidence>
<dbReference type="PANTHER" id="PTHR12131:SF1">
    <property type="entry name" value="ATP-DEPENDENT RNA HELICASE SUPV3L1, MITOCHONDRIAL-RELATED"/>
    <property type="match status" value="1"/>
</dbReference>
<dbReference type="GO" id="GO:0070478">
    <property type="term" value="P:nuclear-transcribed mRNA catabolic process, 3'-5' exonucleolytic nonsense-mediated decay"/>
    <property type="evidence" value="ECO:0007669"/>
    <property type="project" value="TreeGrafter"/>
</dbReference>
<evidence type="ECO:0000256" key="3">
    <source>
        <dbReference type="ARBA" id="ARBA00022806"/>
    </source>
</evidence>
<organism evidence="8">
    <name type="scientific">Caenorhabditis brenneri</name>
    <name type="common">Nematode worm</name>
    <dbReference type="NCBI Taxonomy" id="135651"/>
    <lineage>
        <taxon>Eukaryota</taxon>
        <taxon>Metazoa</taxon>
        <taxon>Ecdysozoa</taxon>
        <taxon>Nematoda</taxon>
        <taxon>Chromadorea</taxon>
        <taxon>Rhabditida</taxon>
        <taxon>Rhabditina</taxon>
        <taxon>Rhabditomorpha</taxon>
        <taxon>Rhabditoidea</taxon>
        <taxon>Rhabditidae</taxon>
        <taxon>Peloderinae</taxon>
        <taxon>Caenorhabditis</taxon>
    </lineage>
</organism>
<dbReference type="Gene3D" id="1.10.3380.30">
    <property type="match status" value="2"/>
</dbReference>
<dbReference type="PANTHER" id="PTHR12131">
    <property type="entry name" value="ATP-DEPENDENT RNA AND DNA HELICASE"/>
    <property type="match status" value="1"/>
</dbReference>
<keyword evidence="8" id="KW-1185">Reference proteome</keyword>
<dbReference type="Gene3D" id="3.40.50.300">
    <property type="entry name" value="P-loop containing nucleotide triphosphate hydrolases"/>
    <property type="match status" value="1"/>
</dbReference>
<dbReference type="FunFam" id="3.40.50.300:FF:000447">
    <property type="entry name" value="helicase SKI2W isoform X2"/>
    <property type="match status" value="1"/>
</dbReference>
<comment type="catalytic activity">
    <reaction evidence="5">
        <text>ATP + H2O = ADP + phosphate + H(+)</text>
        <dbReference type="Rhea" id="RHEA:13065"/>
        <dbReference type="ChEBI" id="CHEBI:15377"/>
        <dbReference type="ChEBI" id="CHEBI:15378"/>
        <dbReference type="ChEBI" id="CHEBI:30616"/>
        <dbReference type="ChEBI" id="CHEBI:43474"/>
        <dbReference type="ChEBI" id="CHEBI:456216"/>
        <dbReference type="EC" id="3.6.4.13"/>
    </reaction>
</comment>
<dbReference type="GO" id="GO:0005524">
    <property type="term" value="F:ATP binding"/>
    <property type="evidence" value="ECO:0007669"/>
    <property type="project" value="UniProtKB-KW"/>
</dbReference>
<dbReference type="FunFam" id="1.10.3380.30:FF:000021">
    <property type="entry name" value="SKI (Yeast SuperKIller) Helicase homolog"/>
    <property type="match status" value="1"/>
</dbReference>
<dbReference type="GO" id="GO:0003724">
    <property type="term" value="F:RNA helicase activity"/>
    <property type="evidence" value="ECO:0007669"/>
    <property type="project" value="UniProtKB-EC"/>
</dbReference>
<dbReference type="OrthoDB" id="64767at2759"/>
<dbReference type="InterPro" id="IPR012961">
    <property type="entry name" value="Ski2/MTR4_C"/>
</dbReference>
<dbReference type="SMART" id="SM01142">
    <property type="entry name" value="DSHCT"/>
    <property type="match status" value="1"/>
</dbReference>
<reference evidence="8" key="1">
    <citation type="submission" date="2011-07" db="EMBL/GenBank/DDBJ databases">
        <authorList>
            <consortium name="Caenorhabditis brenneri Sequencing and Analysis Consortium"/>
            <person name="Wilson R.K."/>
        </authorList>
    </citation>
    <scope>NUCLEOTIDE SEQUENCE [LARGE SCALE GENOMIC DNA]</scope>
    <source>
        <strain evidence="8">PB2801</strain>
    </source>
</reference>